<evidence type="ECO:0000313" key="1">
    <source>
        <dbReference type="EMBL" id="AFC22668.1"/>
    </source>
</evidence>
<keyword evidence="2" id="KW-1185">Reference proteome</keyword>
<sequence length="40" mass="4388">MLTPWFALSACCWDYCTKGAGGVSGENFKKTQKPIAMRSC</sequence>
<reference evidence="1 2" key="1">
    <citation type="journal article" date="2012" name="PLoS ONE">
        <title>Phage morphology recapitulates phylogeny: the comparative genomics of a new group of myoviruses.</title>
        <authorList>
            <person name="Comeau A.M."/>
            <person name="Tremblay D."/>
            <person name="Moineau S."/>
            <person name="Rattei T."/>
            <person name="Kushkina A.I."/>
            <person name="Tovkach F.I."/>
            <person name="Krisch H.M."/>
            <person name="Ackermann H.W."/>
        </authorList>
    </citation>
    <scope>NUCLEOTIDE SEQUENCE [LARGE SCALE GENOMIC DNA]</scope>
    <source>
        <strain evidence="1">HER109</strain>
    </source>
</reference>
<dbReference type="EMBL" id="JQ177063">
    <property type="protein sequence ID" value="AFC22668.1"/>
    <property type="molecule type" value="Genomic_DNA"/>
</dbReference>
<proteinExistence type="predicted"/>
<name>H9C0X2_9CAUD</name>
<evidence type="ECO:0000313" key="2">
    <source>
        <dbReference type="Proteomes" id="UP000005228"/>
    </source>
</evidence>
<dbReference type="Proteomes" id="UP000005228">
    <property type="component" value="Segment"/>
</dbReference>
<dbReference type="KEGG" id="vg:14013165"/>
<dbReference type="GeneID" id="14013165"/>
<dbReference type="RefSeq" id="YP_007007761.1">
    <property type="nucleotide sequence ID" value="NC_019527.1"/>
</dbReference>
<protein>
    <submittedName>
        <fullName evidence="1">Uncharacterized protein</fullName>
    </submittedName>
</protein>
<organism evidence="1 2">
    <name type="scientific">Aeromonas phage vB_AsaM-56</name>
    <dbReference type="NCBI Taxonomy" id="1127514"/>
    <lineage>
        <taxon>Viruses</taxon>
        <taxon>Duplodnaviria</taxon>
        <taxon>Heunggongvirae</taxon>
        <taxon>Uroviricota</taxon>
        <taxon>Caudoviricetes</taxon>
        <taxon>Popoffvirus</taxon>
        <taxon>Popoffvirus pv56</taxon>
    </lineage>
</organism>
<gene>
    <name evidence="1" type="ORF">AsaM-56_0072</name>
</gene>
<accession>H9C0X2</accession>